<evidence type="ECO:0000313" key="3">
    <source>
        <dbReference type="Proteomes" id="UP000266841"/>
    </source>
</evidence>
<evidence type="ECO:0000313" key="2">
    <source>
        <dbReference type="EMBL" id="EJK48570.1"/>
    </source>
</evidence>
<dbReference type="EMBL" id="AGNL01045698">
    <property type="protein sequence ID" value="EJK48570.1"/>
    <property type="molecule type" value="Genomic_DNA"/>
</dbReference>
<dbReference type="Proteomes" id="UP000266841">
    <property type="component" value="Unassembled WGS sequence"/>
</dbReference>
<dbReference type="AlphaFoldDB" id="K0R6S4"/>
<name>K0R6S4_THAOC</name>
<protein>
    <submittedName>
        <fullName evidence="2">Uncharacterized protein</fullName>
    </submittedName>
</protein>
<sequence length="307" mass="33233">MAFMSSLCPVVRVVYANALQPARRPGPTEPSSAKMRSRSALLLVLLLASSPPALCQEDESPEGGSNRVDCPGKDEAFVTSCSGGGVGGERKEAHQADGPVVDDESDLVDEVLRESAGREGERAEPAKESRRSANSNHGGPRAGKQSTFADQQRRRGQQQEEPVCDASSDDESADVLLHKLRHNVEIQVHRYYDPLKPELKTLAGAVLGVISSRLVLGVASRLVRLAGAVYVLSEALHASGYCDESRCVPEEARPWLSVIKRVIVRQSVRVREASRRVWNEERIREFVDGNKDLAAGLAGGAFVGFVL</sequence>
<comment type="caution">
    <text evidence="2">The sequence shown here is derived from an EMBL/GenBank/DDBJ whole genome shotgun (WGS) entry which is preliminary data.</text>
</comment>
<organism evidence="2 3">
    <name type="scientific">Thalassiosira oceanica</name>
    <name type="common">Marine diatom</name>
    <dbReference type="NCBI Taxonomy" id="159749"/>
    <lineage>
        <taxon>Eukaryota</taxon>
        <taxon>Sar</taxon>
        <taxon>Stramenopiles</taxon>
        <taxon>Ochrophyta</taxon>
        <taxon>Bacillariophyta</taxon>
        <taxon>Coscinodiscophyceae</taxon>
        <taxon>Thalassiosirophycidae</taxon>
        <taxon>Thalassiosirales</taxon>
        <taxon>Thalassiosiraceae</taxon>
        <taxon>Thalassiosira</taxon>
    </lineage>
</organism>
<feature type="region of interest" description="Disordered" evidence="1">
    <location>
        <begin position="81"/>
        <end position="169"/>
    </location>
</feature>
<feature type="compositionally biased region" description="Acidic residues" evidence="1">
    <location>
        <begin position="100"/>
        <end position="109"/>
    </location>
</feature>
<gene>
    <name evidence="2" type="ORF">THAOC_32622</name>
</gene>
<feature type="compositionally biased region" description="Basic and acidic residues" evidence="1">
    <location>
        <begin position="110"/>
        <end position="131"/>
    </location>
</feature>
<keyword evidence="3" id="KW-1185">Reference proteome</keyword>
<proteinExistence type="predicted"/>
<evidence type="ECO:0000256" key="1">
    <source>
        <dbReference type="SAM" id="MobiDB-lite"/>
    </source>
</evidence>
<accession>K0R6S4</accession>
<reference evidence="2 3" key="1">
    <citation type="journal article" date="2012" name="Genome Biol.">
        <title>Genome and low-iron response of an oceanic diatom adapted to chronic iron limitation.</title>
        <authorList>
            <person name="Lommer M."/>
            <person name="Specht M."/>
            <person name="Roy A.S."/>
            <person name="Kraemer L."/>
            <person name="Andreson R."/>
            <person name="Gutowska M.A."/>
            <person name="Wolf J."/>
            <person name="Bergner S.V."/>
            <person name="Schilhabel M.B."/>
            <person name="Klostermeier U.C."/>
            <person name="Beiko R.G."/>
            <person name="Rosenstiel P."/>
            <person name="Hippler M."/>
            <person name="Laroche J."/>
        </authorList>
    </citation>
    <scope>NUCLEOTIDE SEQUENCE [LARGE SCALE GENOMIC DNA]</scope>
    <source>
        <strain evidence="2 3">CCMP1005</strain>
    </source>
</reference>